<feature type="region of interest" description="Disordered" evidence="8">
    <location>
        <begin position="1"/>
        <end position="24"/>
    </location>
</feature>
<feature type="domain" description="ABC transmembrane type-1" evidence="9">
    <location>
        <begin position="96"/>
        <end position="309"/>
    </location>
</feature>
<dbReference type="PANTHER" id="PTHR30193:SF41">
    <property type="entry name" value="DIACETYLCHITOBIOSE UPTAKE SYSTEM PERMEASE PROTEIN NGCF"/>
    <property type="match status" value="1"/>
</dbReference>
<evidence type="ECO:0000256" key="4">
    <source>
        <dbReference type="ARBA" id="ARBA00022692"/>
    </source>
</evidence>
<accession>A0A1B1BEP9</accession>
<feature type="transmembrane region" description="Helical" evidence="7">
    <location>
        <begin position="235"/>
        <end position="255"/>
    </location>
</feature>
<reference evidence="10 11" key="1">
    <citation type="submission" date="2016-06" db="EMBL/GenBank/DDBJ databases">
        <title>Genome sequencing of Cryobacterium arcticum PAMC 27867.</title>
        <authorList>
            <person name="Lee J."/>
            <person name="Kim O.-S."/>
        </authorList>
    </citation>
    <scope>NUCLEOTIDE SEQUENCE [LARGE SCALE GENOMIC DNA]</scope>
    <source>
        <strain evidence="10 11">PAMC 27867</strain>
    </source>
</reference>
<evidence type="ECO:0000256" key="1">
    <source>
        <dbReference type="ARBA" id="ARBA00004651"/>
    </source>
</evidence>
<evidence type="ECO:0000256" key="6">
    <source>
        <dbReference type="ARBA" id="ARBA00023136"/>
    </source>
</evidence>
<dbReference type="PATRIC" id="fig|670052.7.peg.74"/>
<dbReference type="InterPro" id="IPR000515">
    <property type="entry name" value="MetI-like"/>
</dbReference>
<feature type="transmembrane region" description="Helical" evidence="7">
    <location>
        <begin position="30"/>
        <end position="56"/>
    </location>
</feature>
<dbReference type="SUPFAM" id="SSF160964">
    <property type="entry name" value="MalF N-terminal region-like"/>
    <property type="match status" value="1"/>
</dbReference>
<keyword evidence="11" id="KW-1185">Reference proteome</keyword>
<feature type="transmembrane region" description="Helical" evidence="7">
    <location>
        <begin position="99"/>
        <end position="121"/>
    </location>
</feature>
<evidence type="ECO:0000256" key="7">
    <source>
        <dbReference type="RuleBase" id="RU363032"/>
    </source>
</evidence>
<sequence length="322" mass="34518">MTLTPAPPAAVVAQTRTAPPRKRSRSRTRFAPYLFVGPAVVLFVLFMLVPIIYAAYLSFTSYKIQGGGILGTKSLVFAGFDNYVSVLTDPALASGFWHLGLYSAIAVPLTLGLALLFALLLDTPGVRATRFGQTAIFIPYAVPGVIAALLWGFMYLPSTSPFSYITKALGWGPIPFLESSGIFGSIANIAVWGGVGFNMIIIYTSLRSIPAEIYEAARIDGANERQIALRVKIPLVIPALLLTGIFSVIGALQLYSEPTTLKPMTDIISQTWVPLMTIYRNAFLTDDLPGAAALSVLLAVGTVALSGLVLWISNRRTKGAQS</sequence>
<evidence type="ECO:0000256" key="3">
    <source>
        <dbReference type="ARBA" id="ARBA00022475"/>
    </source>
</evidence>
<evidence type="ECO:0000256" key="8">
    <source>
        <dbReference type="SAM" id="MobiDB-lite"/>
    </source>
</evidence>
<comment type="subcellular location">
    <subcellularLocation>
        <location evidence="1 7">Cell membrane</location>
        <topology evidence="1 7">Multi-pass membrane protein</topology>
    </subcellularLocation>
</comment>
<keyword evidence="3" id="KW-1003">Cell membrane</keyword>
<dbReference type="Proteomes" id="UP000092582">
    <property type="component" value="Chromosome 1"/>
</dbReference>
<keyword evidence="4 7" id="KW-0812">Transmembrane</keyword>
<protein>
    <recommendedName>
        <fullName evidence="9">ABC transmembrane type-1 domain-containing protein</fullName>
    </recommendedName>
</protein>
<evidence type="ECO:0000313" key="11">
    <source>
        <dbReference type="Proteomes" id="UP000092582"/>
    </source>
</evidence>
<organism evidence="10 11">
    <name type="scientific">Cryobacterium arcticum</name>
    <dbReference type="NCBI Taxonomy" id="670052"/>
    <lineage>
        <taxon>Bacteria</taxon>
        <taxon>Bacillati</taxon>
        <taxon>Actinomycetota</taxon>
        <taxon>Actinomycetes</taxon>
        <taxon>Micrococcales</taxon>
        <taxon>Microbacteriaceae</taxon>
        <taxon>Cryobacterium</taxon>
    </lineage>
</organism>
<evidence type="ECO:0000256" key="2">
    <source>
        <dbReference type="ARBA" id="ARBA00022448"/>
    </source>
</evidence>
<feature type="transmembrane region" description="Helical" evidence="7">
    <location>
        <begin position="133"/>
        <end position="154"/>
    </location>
</feature>
<dbReference type="Pfam" id="PF00528">
    <property type="entry name" value="BPD_transp_1"/>
    <property type="match status" value="1"/>
</dbReference>
<dbReference type="InterPro" id="IPR035906">
    <property type="entry name" value="MetI-like_sf"/>
</dbReference>
<dbReference type="CDD" id="cd06261">
    <property type="entry name" value="TM_PBP2"/>
    <property type="match status" value="1"/>
</dbReference>
<feature type="transmembrane region" description="Helical" evidence="7">
    <location>
        <begin position="291"/>
        <end position="312"/>
    </location>
</feature>
<dbReference type="GO" id="GO:0005886">
    <property type="term" value="C:plasma membrane"/>
    <property type="evidence" value="ECO:0007669"/>
    <property type="project" value="UniProtKB-SubCell"/>
</dbReference>
<dbReference type="InterPro" id="IPR051393">
    <property type="entry name" value="ABC_transporter_permease"/>
</dbReference>
<keyword evidence="2 7" id="KW-0813">Transport</keyword>
<evidence type="ECO:0000313" key="10">
    <source>
        <dbReference type="EMBL" id="ANP71049.1"/>
    </source>
</evidence>
<dbReference type="RefSeq" id="WP_066591622.1">
    <property type="nucleotide sequence ID" value="NZ_CP016282.1"/>
</dbReference>
<keyword evidence="5 7" id="KW-1133">Transmembrane helix</keyword>
<comment type="similarity">
    <text evidence="7">Belongs to the binding-protein-dependent transport system permease family.</text>
</comment>
<evidence type="ECO:0000259" key="9">
    <source>
        <dbReference type="PROSITE" id="PS50928"/>
    </source>
</evidence>
<feature type="compositionally biased region" description="Low complexity" evidence="8">
    <location>
        <begin position="9"/>
        <end position="18"/>
    </location>
</feature>
<keyword evidence="6 7" id="KW-0472">Membrane</keyword>
<dbReference type="PANTHER" id="PTHR30193">
    <property type="entry name" value="ABC TRANSPORTER PERMEASE PROTEIN"/>
    <property type="match status" value="1"/>
</dbReference>
<dbReference type="PROSITE" id="PS50928">
    <property type="entry name" value="ABC_TM1"/>
    <property type="match status" value="1"/>
</dbReference>
<proteinExistence type="inferred from homology"/>
<dbReference type="SUPFAM" id="SSF161098">
    <property type="entry name" value="MetI-like"/>
    <property type="match status" value="1"/>
</dbReference>
<dbReference type="STRING" id="670052.PA27867_0070"/>
<dbReference type="KEGG" id="cart:PA27867_0070"/>
<feature type="transmembrane region" description="Helical" evidence="7">
    <location>
        <begin position="182"/>
        <end position="203"/>
    </location>
</feature>
<evidence type="ECO:0000256" key="5">
    <source>
        <dbReference type="ARBA" id="ARBA00022989"/>
    </source>
</evidence>
<name>A0A1B1BEP9_9MICO</name>
<dbReference type="GO" id="GO:0055085">
    <property type="term" value="P:transmembrane transport"/>
    <property type="evidence" value="ECO:0007669"/>
    <property type="project" value="InterPro"/>
</dbReference>
<dbReference type="EMBL" id="CP016282">
    <property type="protein sequence ID" value="ANP71049.1"/>
    <property type="molecule type" value="Genomic_DNA"/>
</dbReference>
<gene>
    <name evidence="10" type="ORF">PA27867_0070</name>
</gene>
<dbReference type="AlphaFoldDB" id="A0A1B1BEP9"/>
<dbReference type="Gene3D" id="1.10.3720.10">
    <property type="entry name" value="MetI-like"/>
    <property type="match status" value="1"/>
</dbReference>
<dbReference type="OrthoDB" id="3210259at2"/>